<protein>
    <submittedName>
        <fullName evidence="2">DUF4385 domain-containing protein</fullName>
    </submittedName>
</protein>
<dbReference type="RefSeq" id="WP_190436626.1">
    <property type="nucleotide sequence ID" value="NZ_JAMPKM010000009.1"/>
</dbReference>
<dbReference type="Pfam" id="PF14328">
    <property type="entry name" value="DUF4385"/>
    <property type="match status" value="1"/>
</dbReference>
<gene>
    <name evidence="2" type="ORF">NC998_15420</name>
</gene>
<feature type="compositionally biased region" description="Polar residues" evidence="1">
    <location>
        <begin position="103"/>
        <end position="116"/>
    </location>
</feature>
<accession>A0ABV0J9M3</accession>
<evidence type="ECO:0000313" key="3">
    <source>
        <dbReference type="Proteomes" id="UP001464891"/>
    </source>
</evidence>
<sequence>MSFDYSLDFKTIDFRQHPELYRVGKGEQGVLMVEPYKAEILPHWRFKTPAIAKQSSETIYQMFLDYLEQGDFVGADMARKFLQMGYTRSRRYANHKNGRKYQANPQKAGSEAEQQAARQQVLPYDVDPIKAESAAIFKEKWVEAKTNPHYLQLLAEHRQKYEAKPL</sequence>
<organism evidence="2 3">
    <name type="scientific">Trichocoleus desertorum GB2-A4</name>
    <dbReference type="NCBI Taxonomy" id="2933944"/>
    <lineage>
        <taxon>Bacteria</taxon>
        <taxon>Bacillati</taxon>
        <taxon>Cyanobacteriota</taxon>
        <taxon>Cyanophyceae</taxon>
        <taxon>Leptolyngbyales</taxon>
        <taxon>Trichocoleusaceae</taxon>
        <taxon>Trichocoleus</taxon>
    </lineage>
</organism>
<dbReference type="Proteomes" id="UP001464891">
    <property type="component" value="Unassembled WGS sequence"/>
</dbReference>
<feature type="region of interest" description="Disordered" evidence="1">
    <location>
        <begin position="93"/>
        <end position="116"/>
    </location>
</feature>
<dbReference type="InterPro" id="IPR025494">
    <property type="entry name" value="DUF4385"/>
</dbReference>
<reference evidence="2 3" key="1">
    <citation type="submission" date="2022-04" db="EMBL/GenBank/DDBJ databases">
        <title>Positive selection, recombination, and allopatry shape intraspecific diversity of widespread and dominant cyanobacteria.</title>
        <authorList>
            <person name="Wei J."/>
            <person name="Shu W."/>
            <person name="Hu C."/>
        </authorList>
    </citation>
    <scope>NUCLEOTIDE SEQUENCE [LARGE SCALE GENOMIC DNA]</scope>
    <source>
        <strain evidence="2 3">GB2-A4</strain>
    </source>
</reference>
<keyword evidence="3" id="KW-1185">Reference proteome</keyword>
<dbReference type="EMBL" id="JAMPKM010000009">
    <property type="protein sequence ID" value="MEP0818488.1"/>
    <property type="molecule type" value="Genomic_DNA"/>
</dbReference>
<evidence type="ECO:0000313" key="2">
    <source>
        <dbReference type="EMBL" id="MEP0818488.1"/>
    </source>
</evidence>
<evidence type="ECO:0000256" key="1">
    <source>
        <dbReference type="SAM" id="MobiDB-lite"/>
    </source>
</evidence>
<comment type="caution">
    <text evidence="2">The sequence shown here is derived from an EMBL/GenBank/DDBJ whole genome shotgun (WGS) entry which is preliminary data.</text>
</comment>
<name>A0ABV0J9M3_9CYAN</name>
<proteinExistence type="predicted"/>